<evidence type="ECO:0000313" key="1">
    <source>
        <dbReference type="EMBL" id="KAB7498113.1"/>
    </source>
</evidence>
<dbReference type="EMBL" id="SEYY01019574">
    <property type="protein sequence ID" value="KAB7498113.1"/>
    <property type="molecule type" value="Genomic_DNA"/>
</dbReference>
<keyword evidence="2" id="KW-1185">Reference proteome</keyword>
<name>A0A5N5SV64_9CRUS</name>
<gene>
    <name evidence="1" type="ORF">Anas_08016</name>
</gene>
<accession>A0A5N5SV64</accession>
<sequence length="49" mass="5479">MSLHSSQQLIKMLMNAMLTYVTVPRQRGGCRLPLLSLLNYSPTDSPLTT</sequence>
<protein>
    <submittedName>
        <fullName evidence="1">Uncharacterized protein</fullName>
    </submittedName>
</protein>
<dbReference type="AlphaFoldDB" id="A0A5N5SV64"/>
<reference evidence="1 2" key="1">
    <citation type="journal article" date="2019" name="PLoS Biol.">
        <title>Sex chromosomes control vertical transmission of feminizing Wolbachia symbionts in an isopod.</title>
        <authorList>
            <person name="Becking T."/>
            <person name="Chebbi M.A."/>
            <person name="Giraud I."/>
            <person name="Moumen B."/>
            <person name="Laverre T."/>
            <person name="Caubet Y."/>
            <person name="Peccoud J."/>
            <person name="Gilbert C."/>
            <person name="Cordaux R."/>
        </authorList>
    </citation>
    <scope>NUCLEOTIDE SEQUENCE [LARGE SCALE GENOMIC DNA]</scope>
    <source>
        <strain evidence="1">ANa2</strain>
        <tissue evidence="1">Whole body excluding digestive tract and cuticle</tissue>
    </source>
</reference>
<organism evidence="1 2">
    <name type="scientific">Armadillidium nasatum</name>
    <dbReference type="NCBI Taxonomy" id="96803"/>
    <lineage>
        <taxon>Eukaryota</taxon>
        <taxon>Metazoa</taxon>
        <taxon>Ecdysozoa</taxon>
        <taxon>Arthropoda</taxon>
        <taxon>Crustacea</taxon>
        <taxon>Multicrustacea</taxon>
        <taxon>Malacostraca</taxon>
        <taxon>Eumalacostraca</taxon>
        <taxon>Peracarida</taxon>
        <taxon>Isopoda</taxon>
        <taxon>Oniscidea</taxon>
        <taxon>Crinocheta</taxon>
        <taxon>Armadillidiidae</taxon>
        <taxon>Armadillidium</taxon>
    </lineage>
</organism>
<comment type="caution">
    <text evidence="1">The sequence shown here is derived from an EMBL/GenBank/DDBJ whole genome shotgun (WGS) entry which is preliminary data.</text>
</comment>
<proteinExistence type="predicted"/>
<evidence type="ECO:0000313" key="2">
    <source>
        <dbReference type="Proteomes" id="UP000326759"/>
    </source>
</evidence>
<dbReference type="Proteomes" id="UP000326759">
    <property type="component" value="Unassembled WGS sequence"/>
</dbReference>